<dbReference type="PIRSF" id="PIRSF005917">
    <property type="entry name" value="MTase_YraL"/>
    <property type="match status" value="1"/>
</dbReference>
<evidence type="ECO:0000256" key="5">
    <source>
        <dbReference type="ARBA" id="ARBA00022691"/>
    </source>
</evidence>
<dbReference type="InterPro" id="IPR014777">
    <property type="entry name" value="4pyrrole_Mease_sub1"/>
</dbReference>
<dbReference type="PROSITE" id="PS01296">
    <property type="entry name" value="RSMI"/>
    <property type="match status" value="1"/>
</dbReference>
<protein>
    <recommendedName>
        <fullName evidence="6">Ribosomal RNA small subunit methyltransferase I</fullName>
        <ecNumber evidence="6">2.1.1.198</ecNumber>
    </recommendedName>
    <alternativeName>
        <fullName evidence="6">16S rRNA 2'-O-ribose C1402 methyltransferase</fullName>
    </alternativeName>
    <alternativeName>
        <fullName evidence="6">rRNA (cytidine-2'-O-)-methyltransferase RsmI</fullName>
    </alternativeName>
</protein>
<dbReference type="Pfam" id="PF00590">
    <property type="entry name" value="TP_methylase"/>
    <property type="match status" value="1"/>
</dbReference>
<dbReference type="InterPro" id="IPR000878">
    <property type="entry name" value="4pyrrol_Mease"/>
</dbReference>
<evidence type="ECO:0000313" key="8">
    <source>
        <dbReference type="EMBL" id="AEC45875.1"/>
    </source>
</evidence>
<gene>
    <name evidence="6" type="primary">rsmI</name>
    <name evidence="8" type="ordered locus">SRH_01560</name>
</gene>
<comment type="catalytic activity">
    <reaction evidence="6">
        <text>cytidine(1402) in 16S rRNA + S-adenosyl-L-methionine = 2'-O-methylcytidine(1402) in 16S rRNA + S-adenosyl-L-homocysteine + H(+)</text>
        <dbReference type="Rhea" id="RHEA:42924"/>
        <dbReference type="Rhea" id="RHEA-COMP:10285"/>
        <dbReference type="Rhea" id="RHEA-COMP:10286"/>
        <dbReference type="ChEBI" id="CHEBI:15378"/>
        <dbReference type="ChEBI" id="CHEBI:57856"/>
        <dbReference type="ChEBI" id="CHEBI:59789"/>
        <dbReference type="ChEBI" id="CHEBI:74495"/>
        <dbReference type="ChEBI" id="CHEBI:82748"/>
        <dbReference type="EC" id="2.1.1.198"/>
    </reaction>
</comment>
<comment type="similarity">
    <text evidence="6">Belongs to the methyltransferase superfamily. RsmI family.</text>
</comment>
<reference evidence="8 9" key="1">
    <citation type="journal article" date="2011" name="J. Bacteriol.">
        <title>Genome analysis of a Mycoplasma hyorhinis strain derived from a primary human melanoma cell line.</title>
        <authorList>
            <person name="Kornspan J.D."/>
            <person name="Lysnyansky I."/>
            <person name="Kahan T."/>
            <person name="Herrmann R."/>
            <person name="Rottem S."/>
            <person name="Nir-Paz R."/>
        </authorList>
    </citation>
    <scope>NUCLEOTIDE SEQUENCE [LARGE SCALE GENOMIC DNA]</scope>
    <source>
        <strain evidence="8 9">MCLD</strain>
    </source>
</reference>
<dbReference type="GO" id="GO:0008168">
    <property type="term" value="F:methyltransferase activity"/>
    <property type="evidence" value="ECO:0007669"/>
    <property type="project" value="UniProtKB-KW"/>
</dbReference>
<comment type="function">
    <text evidence="6">Catalyzes the 2'-O-methylation of the ribose of cytidine 1402 (C1402) in 16S rRNA.</text>
</comment>
<keyword evidence="9" id="KW-1185">Reference proteome</keyword>
<dbReference type="NCBIfam" id="TIGR00096">
    <property type="entry name" value="16S rRNA (cytidine(1402)-2'-O)-methyltransferase"/>
    <property type="match status" value="1"/>
</dbReference>
<dbReference type="PANTHER" id="PTHR46111">
    <property type="entry name" value="RIBOSOMAL RNA SMALL SUBUNIT METHYLTRANSFERASE I"/>
    <property type="match status" value="1"/>
</dbReference>
<evidence type="ECO:0000256" key="6">
    <source>
        <dbReference type="HAMAP-Rule" id="MF_01877"/>
    </source>
</evidence>
<dbReference type="RefSeq" id="WP_014582619.1">
    <property type="nucleotide sequence ID" value="NC_017519.1"/>
</dbReference>
<evidence type="ECO:0000256" key="1">
    <source>
        <dbReference type="ARBA" id="ARBA00022490"/>
    </source>
</evidence>
<keyword evidence="1 6" id="KW-0963">Cytoplasm</keyword>
<dbReference type="HAMAP" id="MF_01877">
    <property type="entry name" value="16SrRNA_methyltr_I"/>
    <property type="match status" value="1"/>
</dbReference>
<keyword evidence="5 6" id="KW-0949">S-adenosyl-L-methionine</keyword>
<dbReference type="InterPro" id="IPR008189">
    <property type="entry name" value="rRNA_ssu_MeTfrase_I"/>
</dbReference>
<dbReference type="Gene3D" id="3.40.1010.10">
    <property type="entry name" value="Cobalt-precorrin-4 Transmethylase, Domain 1"/>
    <property type="match status" value="1"/>
</dbReference>
<comment type="subcellular location">
    <subcellularLocation>
        <location evidence="6">Cytoplasm</location>
    </subcellularLocation>
</comment>
<dbReference type="InterPro" id="IPR035996">
    <property type="entry name" value="4pyrrol_Methylase_sf"/>
</dbReference>
<proteinExistence type="inferred from homology"/>
<dbReference type="SUPFAM" id="SSF53790">
    <property type="entry name" value="Tetrapyrrole methylase"/>
    <property type="match status" value="1"/>
</dbReference>
<dbReference type="Gene3D" id="3.30.950.10">
    <property type="entry name" value="Methyltransferase, Cobalt-precorrin-4 Transmethylase, Domain 2"/>
    <property type="match status" value="1"/>
</dbReference>
<feature type="domain" description="Tetrapyrrole methylase" evidence="7">
    <location>
        <begin position="3"/>
        <end position="201"/>
    </location>
</feature>
<name>A0ABM5M5G7_MESHM</name>
<dbReference type="EC" id="2.1.1.198" evidence="6"/>
<evidence type="ECO:0000256" key="4">
    <source>
        <dbReference type="ARBA" id="ARBA00022679"/>
    </source>
</evidence>
<dbReference type="EMBL" id="CP002669">
    <property type="protein sequence ID" value="AEC45875.1"/>
    <property type="molecule type" value="Genomic_DNA"/>
</dbReference>
<evidence type="ECO:0000313" key="9">
    <source>
        <dbReference type="Proteomes" id="UP000008738"/>
    </source>
</evidence>
<dbReference type="Proteomes" id="UP000008738">
    <property type="component" value="Chromosome"/>
</dbReference>
<dbReference type="InterPro" id="IPR018063">
    <property type="entry name" value="SAM_MeTrfase_RsmI_CS"/>
</dbReference>
<accession>A0ABM5M5G7</accession>
<evidence type="ECO:0000259" key="7">
    <source>
        <dbReference type="Pfam" id="PF00590"/>
    </source>
</evidence>
<keyword evidence="3 6" id="KW-0489">Methyltransferase</keyword>
<dbReference type="PANTHER" id="PTHR46111:SF1">
    <property type="entry name" value="RIBOSOMAL RNA SMALL SUBUNIT METHYLTRANSFERASE I"/>
    <property type="match status" value="1"/>
</dbReference>
<keyword evidence="4 6" id="KW-0808">Transferase</keyword>
<dbReference type="CDD" id="cd11648">
    <property type="entry name" value="RsmI"/>
    <property type="match status" value="1"/>
</dbReference>
<keyword evidence="2 6" id="KW-0698">rRNA processing</keyword>
<organism evidence="8 9">
    <name type="scientific">Mesomycoplasma hyorhinis (strain MCLD)</name>
    <name type="common">Mycoplasma hyorhinis</name>
    <dbReference type="NCBI Taxonomy" id="936139"/>
    <lineage>
        <taxon>Bacteria</taxon>
        <taxon>Bacillati</taxon>
        <taxon>Mycoplasmatota</taxon>
        <taxon>Mycoplasmoidales</taxon>
        <taxon>Metamycoplasmataceae</taxon>
        <taxon>Mesomycoplasma</taxon>
    </lineage>
</organism>
<evidence type="ECO:0000256" key="3">
    <source>
        <dbReference type="ARBA" id="ARBA00022603"/>
    </source>
</evidence>
<dbReference type="GO" id="GO:0032259">
    <property type="term" value="P:methylation"/>
    <property type="evidence" value="ECO:0007669"/>
    <property type="project" value="UniProtKB-KW"/>
</dbReference>
<sequence>MKKISIVSTPIGNLKDITLRALEILKDADVILCEDTRVSSKLLNHYQISNKHLISYHKFNEYKSLSKISLLLEQDKKIALISDAGTPLISDPGQILVEYCHNNFINLEVIPGPSAVTSAFALSGFNLPFIFIGFLKETSSQRVKQLEQFLPDISYVFFVSPYKLIATLEDIEKVFKNEAKLFLIKEMTKIHERYFLGSATDIKQALGENVKGEFTLVLRLESEIKLKVKKNKYEKYSKIFEKEKKVI</sequence>
<evidence type="ECO:0000256" key="2">
    <source>
        <dbReference type="ARBA" id="ARBA00022552"/>
    </source>
</evidence>
<dbReference type="InterPro" id="IPR014776">
    <property type="entry name" value="4pyrrole_Mease_sub2"/>
</dbReference>